<organism evidence="1 2">
    <name type="scientific">Microthlaspi erraticum</name>
    <dbReference type="NCBI Taxonomy" id="1685480"/>
    <lineage>
        <taxon>Eukaryota</taxon>
        <taxon>Viridiplantae</taxon>
        <taxon>Streptophyta</taxon>
        <taxon>Embryophyta</taxon>
        <taxon>Tracheophyta</taxon>
        <taxon>Spermatophyta</taxon>
        <taxon>Magnoliopsida</taxon>
        <taxon>eudicotyledons</taxon>
        <taxon>Gunneridae</taxon>
        <taxon>Pentapetalae</taxon>
        <taxon>rosids</taxon>
        <taxon>malvids</taxon>
        <taxon>Brassicales</taxon>
        <taxon>Brassicaceae</taxon>
        <taxon>Coluteocarpeae</taxon>
        <taxon>Microthlaspi</taxon>
    </lineage>
</organism>
<comment type="caution">
    <text evidence="1">The sequence shown here is derived from an EMBL/GenBank/DDBJ whole genome shotgun (WGS) entry which is preliminary data.</text>
</comment>
<reference evidence="1" key="1">
    <citation type="submission" date="2020-01" db="EMBL/GenBank/DDBJ databases">
        <authorList>
            <person name="Mishra B."/>
        </authorList>
    </citation>
    <scope>NUCLEOTIDE SEQUENCE [LARGE SCALE GENOMIC DNA]</scope>
</reference>
<evidence type="ECO:0000313" key="1">
    <source>
        <dbReference type="EMBL" id="CAA7036896.1"/>
    </source>
</evidence>
<dbReference type="PANTHER" id="PTHR11439">
    <property type="entry name" value="GAG-POL-RELATED RETROTRANSPOSON"/>
    <property type="match status" value="1"/>
</dbReference>
<dbReference type="OrthoDB" id="1084353at2759"/>
<keyword evidence="2" id="KW-1185">Reference proteome</keyword>
<gene>
    <name evidence="1" type="ORF">MERR_LOCUS24131</name>
</gene>
<protein>
    <recommendedName>
        <fullName evidence="3">Reverse transcriptase Ty1/copia-type domain-containing protein</fullName>
    </recommendedName>
</protein>
<name>A0A6D2JB68_9BRAS</name>
<sequence>MEAEFIACSASIQEAVWLRRFLQILQVTTEAYSPMTVHCDSQACIAYMKDPKYYGRTKHIKIKGNFVRDIVAKKEVVLKYISTHRMVVDPFTKPIPRDVFLAHVGALGLRRI</sequence>
<dbReference type="AlphaFoldDB" id="A0A6D2JB68"/>
<evidence type="ECO:0000313" key="2">
    <source>
        <dbReference type="Proteomes" id="UP000467841"/>
    </source>
</evidence>
<proteinExistence type="predicted"/>
<dbReference type="EMBL" id="CACVBM020001166">
    <property type="protein sequence ID" value="CAA7036896.1"/>
    <property type="molecule type" value="Genomic_DNA"/>
</dbReference>
<dbReference type="CDD" id="cd09272">
    <property type="entry name" value="RNase_HI_RT_Ty1"/>
    <property type="match status" value="1"/>
</dbReference>
<evidence type="ECO:0008006" key="3">
    <source>
        <dbReference type="Google" id="ProtNLM"/>
    </source>
</evidence>
<dbReference type="Proteomes" id="UP000467841">
    <property type="component" value="Unassembled WGS sequence"/>
</dbReference>
<accession>A0A6D2JB68</accession>
<dbReference type="PANTHER" id="PTHR11439:SF467">
    <property type="entry name" value="INTEGRASE CATALYTIC DOMAIN-CONTAINING PROTEIN"/>
    <property type="match status" value="1"/>
</dbReference>